<feature type="active site" description="Proton donor" evidence="1">
    <location>
        <position position="68"/>
    </location>
</feature>
<dbReference type="GO" id="GO:0004113">
    <property type="term" value="F:2',3'-cyclic-nucleotide 3'-phosphodiesterase activity"/>
    <property type="evidence" value="ECO:0007669"/>
    <property type="project" value="TreeGrafter"/>
</dbReference>
<evidence type="ECO:0000313" key="3">
    <source>
        <dbReference type="EMBL" id="OGY41361.1"/>
    </source>
</evidence>
<dbReference type="AlphaFoldDB" id="A0A1G1XN17"/>
<feature type="binding site" evidence="2">
    <location>
        <position position="8"/>
    </location>
    <ligand>
        <name>Fe cation</name>
        <dbReference type="ChEBI" id="CHEBI:24875"/>
        <label>1</label>
    </ligand>
</feature>
<sequence>MKILFFGDIFAKIGRLGIKKIMPDLQEQYQPDLILANAENLSHGRGVSERTIKEMQEIGIDLFTSGNHVWDKSEAWSILNKKNSPLIRPANYPPGTPGYGEKIVKIGLNNLLVVNLIGRVFFREDFDDPFRTIEAILEKYKKEKLAGIIVDLHAEATSEKVAMGFYLDGKISALIGSHTHVQTADDKILDNGTAYLSDIGFIGAKNSVIGLDRKTIINNFLTQINEAAEIPEEGLCQINGVYLEINPKTQKAIKIERVNTEVEV</sequence>
<feature type="binding site" evidence="2">
    <location>
        <position position="180"/>
    </location>
    <ligand>
        <name>Fe cation</name>
        <dbReference type="ChEBI" id="CHEBI:24875"/>
        <label>1</label>
    </ligand>
</feature>
<feature type="binding site" evidence="2">
    <location>
        <position position="153"/>
    </location>
    <ligand>
        <name>Fe cation</name>
        <dbReference type="ChEBI" id="CHEBI:24875"/>
        <label>2</label>
    </ligand>
</feature>
<dbReference type="SUPFAM" id="SSF56300">
    <property type="entry name" value="Metallo-dependent phosphatases"/>
    <property type="match status" value="1"/>
</dbReference>
<evidence type="ECO:0000313" key="4">
    <source>
        <dbReference type="Proteomes" id="UP000176260"/>
    </source>
</evidence>
<dbReference type="PANTHER" id="PTHR36303:SF1">
    <property type="entry name" value="2',3'-CYCLIC-NUCLEOTIDE 2'-PHOSPHODIESTERASE"/>
    <property type="match status" value="1"/>
</dbReference>
<dbReference type="Pfam" id="PF13277">
    <property type="entry name" value="YmdB"/>
    <property type="match status" value="1"/>
</dbReference>
<feature type="binding site" evidence="2">
    <location>
        <position position="178"/>
    </location>
    <ligand>
        <name>Fe cation</name>
        <dbReference type="ChEBI" id="CHEBI:24875"/>
        <label>2</label>
    </ligand>
</feature>
<dbReference type="PANTHER" id="PTHR36303">
    <property type="entry name" value="2',3'-CYCLIC-NUCLEOTIDE 2'-PHOSPHODIESTERASE"/>
    <property type="match status" value="1"/>
</dbReference>
<dbReference type="PIRSF" id="PIRSF004789">
    <property type="entry name" value="DR1281"/>
    <property type="match status" value="1"/>
</dbReference>
<dbReference type="NCBIfam" id="TIGR00282">
    <property type="entry name" value="TIGR00282 family metallophosphoesterase"/>
    <property type="match status" value="1"/>
</dbReference>
<keyword evidence="2" id="KW-0479">Metal-binding</keyword>
<evidence type="ECO:0000256" key="1">
    <source>
        <dbReference type="PIRSR" id="PIRSR004789-50"/>
    </source>
</evidence>
<feature type="binding site" evidence="2">
    <location>
        <position position="67"/>
    </location>
    <ligand>
        <name>Fe cation</name>
        <dbReference type="ChEBI" id="CHEBI:24875"/>
        <label>2</label>
    </ligand>
</feature>
<name>A0A1G1XN17_9BACT</name>
<proteinExistence type="predicted"/>
<feature type="binding site" evidence="2">
    <location>
        <position position="40"/>
    </location>
    <ligand>
        <name>Fe cation</name>
        <dbReference type="ChEBI" id="CHEBI:24875"/>
        <label>1</label>
    </ligand>
</feature>
<accession>A0A1G1XN17</accession>
<dbReference type="Proteomes" id="UP000176260">
    <property type="component" value="Unassembled WGS sequence"/>
</dbReference>
<dbReference type="EMBL" id="MHIA01000030">
    <property type="protein sequence ID" value="OGY41361.1"/>
    <property type="molecule type" value="Genomic_DNA"/>
</dbReference>
<dbReference type="InterPro" id="IPR005235">
    <property type="entry name" value="YmdB-like"/>
</dbReference>
<comment type="caution">
    <text evidence="3">The sequence shown here is derived from an EMBL/GenBank/DDBJ whole genome shotgun (WGS) entry which is preliminary data.</text>
</comment>
<dbReference type="InterPro" id="IPR029052">
    <property type="entry name" value="Metallo-depent_PP-like"/>
</dbReference>
<organism evidence="3 4">
    <name type="scientific">Candidatus Buchananbacteria bacterium RBG_13_39_9</name>
    <dbReference type="NCBI Taxonomy" id="1797531"/>
    <lineage>
        <taxon>Bacteria</taxon>
        <taxon>Candidatus Buchananiibacteriota</taxon>
    </lineage>
</organism>
<feature type="binding site" evidence="2">
    <location>
        <position position="39"/>
    </location>
    <ligand>
        <name>Fe cation</name>
        <dbReference type="ChEBI" id="CHEBI:24875"/>
        <label>1</label>
    </ligand>
</feature>
<evidence type="ECO:0000256" key="2">
    <source>
        <dbReference type="PIRSR" id="PIRSR004789-51"/>
    </source>
</evidence>
<feature type="binding site" evidence="2">
    <location>
        <position position="39"/>
    </location>
    <ligand>
        <name>Fe cation</name>
        <dbReference type="ChEBI" id="CHEBI:24875"/>
        <label>2</label>
    </ligand>
</feature>
<dbReference type="Gene3D" id="3.60.21.10">
    <property type="match status" value="1"/>
</dbReference>
<protein>
    <submittedName>
        <fullName evidence="3">Metallophosphoesterase</fullName>
    </submittedName>
</protein>
<reference evidence="3 4" key="1">
    <citation type="journal article" date="2016" name="Nat. Commun.">
        <title>Thousands of microbial genomes shed light on interconnected biogeochemical processes in an aquifer system.</title>
        <authorList>
            <person name="Anantharaman K."/>
            <person name="Brown C.T."/>
            <person name="Hug L.A."/>
            <person name="Sharon I."/>
            <person name="Castelle C.J."/>
            <person name="Probst A.J."/>
            <person name="Thomas B.C."/>
            <person name="Singh A."/>
            <person name="Wilkins M.J."/>
            <person name="Karaoz U."/>
            <person name="Brodie E.L."/>
            <person name="Williams K.H."/>
            <person name="Hubbard S.S."/>
            <person name="Banfield J.F."/>
        </authorList>
    </citation>
    <scope>NUCLEOTIDE SEQUENCE [LARGE SCALE GENOMIC DNA]</scope>
</reference>
<dbReference type="GO" id="GO:0046872">
    <property type="term" value="F:metal ion binding"/>
    <property type="evidence" value="ECO:0007669"/>
    <property type="project" value="UniProtKB-KW"/>
</dbReference>
<gene>
    <name evidence="3" type="ORF">A2Y67_01255</name>
</gene>